<proteinExistence type="predicted"/>
<gene>
    <name evidence="1" type="ORF">LCGC14_3087320</name>
</gene>
<dbReference type="EMBL" id="LAZR01066127">
    <property type="protein sequence ID" value="KKK54180.1"/>
    <property type="molecule type" value="Genomic_DNA"/>
</dbReference>
<feature type="non-terminal residue" evidence="1">
    <location>
        <position position="314"/>
    </location>
</feature>
<sequence length="314" mass="36645">MIYLIASRQQKPNRIETAEYSKDVKYHTEYGRWVMGNANSQKHHEFVHKYRINLEFYKNNQWILPEDSEAFMLDESGQDRHRIRVTKNYIQPMVEQYRGNAERMRFDMKVYNISPLARSRRDKDLAKLKNYNIGAQVNPGFREHLNDNGIPVGQNTAETESKFDNIYTDKFVVAGNRLMKSVAEINNLNSHKIQLATDLACAGIGVMKPYPHGGDWMFKRVAPDQWGFDTTAQSDILKDSEFFWEWDLMSPTTIYEQYPWQLETIDRSSIESYVANSAAHSFITNKDFDVNGKVPVYTAKWRDAIVDTFGLRIK</sequence>
<accession>A0A0F8X064</accession>
<dbReference type="AlphaFoldDB" id="A0A0F8X064"/>
<organism evidence="1">
    <name type="scientific">marine sediment metagenome</name>
    <dbReference type="NCBI Taxonomy" id="412755"/>
    <lineage>
        <taxon>unclassified sequences</taxon>
        <taxon>metagenomes</taxon>
        <taxon>ecological metagenomes</taxon>
    </lineage>
</organism>
<protein>
    <submittedName>
        <fullName evidence="1">Uncharacterized protein</fullName>
    </submittedName>
</protein>
<name>A0A0F8X064_9ZZZZ</name>
<reference evidence="1" key="1">
    <citation type="journal article" date="2015" name="Nature">
        <title>Complex archaea that bridge the gap between prokaryotes and eukaryotes.</title>
        <authorList>
            <person name="Spang A."/>
            <person name="Saw J.H."/>
            <person name="Jorgensen S.L."/>
            <person name="Zaremba-Niedzwiedzka K."/>
            <person name="Martijn J."/>
            <person name="Lind A.E."/>
            <person name="van Eijk R."/>
            <person name="Schleper C."/>
            <person name="Guy L."/>
            <person name="Ettema T.J."/>
        </authorList>
    </citation>
    <scope>NUCLEOTIDE SEQUENCE</scope>
</reference>
<evidence type="ECO:0000313" key="1">
    <source>
        <dbReference type="EMBL" id="KKK54180.1"/>
    </source>
</evidence>
<comment type="caution">
    <text evidence="1">The sequence shown here is derived from an EMBL/GenBank/DDBJ whole genome shotgun (WGS) entry which is preliminary data.</text>
</comment>